<feature type="non-terminal residue" evidence="1">
    <location>
        <position position="1"/>
    </location>
</feature>
<dbReference type="EMBL" id="UOEU01001024">
    <property type="protein sequence ID" value="VAW43102.1"/>
    <property type="molecule type" value="Genomic_DNA"/>
</dbReference>
<reference evidence="1" key="1">
    <citation type="submission" date="2018-06" db="EMBL/GenBank/DDBJ databases">
        <authorList>
            <person name="Zhirakovskaya E."/>
        </authorList>
    </citation>
    <scope>NUCLEOTIDE SEQUENCE</scope>
</reference>
<accession>A0A3B0VVH7</accession>
<proteinExistence type="predicted"/>
<protein>
    <submittedName>
        <fullName evidence="1">Uncharacterized protein</fullName>
    </submittedName>
</protein>
<sequence>GFPLKEDGFVYDADGYVQRWLTRSGFHKPDGADYGRIIHEFQIIDKINRGVIDEVWLMGFPYAGYYESRMVGPEAFWCNAPPLIMPQATRRFVMMGFSYKRGPGEMLENLGHRTESIMSHVYRRKRGEANLWSRFIRHEQTHPGQAECGNVHFAPNSQRDYDWGNRRKVASRCHSWLNFPDLAGEPKQVNCSEWGNGDTRQHHLWWLGHLPHVSGMSNGISNNWWQYIINPNDVQ</sequence>
<dbReference type="AlphaFoldDB" id="A0A3B0VVH7"/>
<evidence type="ECO:0000313" key="1">
    <source>
        <dbReference type="EMBL" id="VAW43102.1"/>
    </source>
</evidence>
<gene>
    <name evidence="1" type="ORF">MNBD_CHLOROFLEXI01-725</name>
</gene>
<organism evidence="1">
    <name type="scientific">hydrothermal vent metagenome</name>
    <dbReference type="NCBI Taxonomy" id="652676"/>
    <lineage>
        <taxon>unclassified sequences</taxon>
        <taxon>metagenomes</taxon>
        <taxon>ecological metagenomes</taxon>
    </lineage>
</organism>
<name>A0A3B0VVH7_9ZZZZ</name>